<evidence type="ECO:0000259" key="1">
    <source>
        <dbReference type="Pfam" id="PF05099"/>
    </source>
</evidence>
<dbReference type="Proteomes" id="UP000318626">
    <property type="component" value="Chromosome"/>
</dbReference>
<dbReference type="SUPFAM" id="SSF158682">
    <property type="entry name" value="TerB-like"/>
    <property type="match status" value="1"/>
</dbReference>
<dbReference type="InterPro" id="IPR031493">
    <property type="entry name" value="Zinc_ribbon_15"/>
</dbReference>
<dbReference type="InterPro" id="IPR007791">
    <property type="entry name" value="DjlA_N"/>
</dbReference>
<protein>
    <submittedName>
        <fullName evidence="3">Tellurite resistance protein TerB</fullName>
    </submittedName>
</protein>
<dbReference type="KEGG" id="bvo:Pan97_30040"/>
<dbReference type="Pfam" id="PF17032">
    <property type="entry name" value="Zn_ribbon_15"/>
    <property type="match status" value="1"/>
</dbReference>
<feature type="domain" description="Co-chaperone DjlA N-terminal" evidence="1">
    <location>
        <begin position="86"/>
        <end position="192"/>
    </location>
</feature>
<name>A0A518C9S1_9BACT</name>
<dbReference type="RefSeq" id="WP_144973715.1">
    <property type="nucleotide sequence ID" value="NZ_CP036289.1"/>
</dbReference>
<keyword evidence="4" id="KW-1185">Reference proteome</keyword>
<reference evidence="4" key="1">
    <citation type="submission" date="2019-02" db="EMBL/GenBank/DDBJ databases">
        <title>Deep-cultivation of Planctomycetes and their phenomic and genomic characterization uncovers novel biology.</title>
        <authorList>
            <person name="Wiegand S."/>
            <person name="Jogler M."/>
            <person name="Boedeker C."/>
            <person name="Pinto D."/>
            <person name="Vollmers J."/>
            <person name="Rivas-Marin E."/>
            <person name="Kohn T."/>
            <person name="Peeters S.H."/>
            <person name="Heuer A."/>
            <person name="Rast P."/>
            <person name="Oberbeckmann S."/>
            <person name="Bunk B."/>
            <person name="Jeske O."/>
            <person name="Meyerdierks A."/>
            <person name="Storesund J.E."/>
            <person name="Kallscheuer N."/>
            <person name="Luecker S."/>
            <person name="Lage O.M."/>
            <person name="Pohl T."/>
            <person name="Merkel B.J."/>
            <person name="Hornburger P."/>
            <person name="Mueller R.-W."/>
            <person name="Bruemmer F."/>
            <person name="Labrenz M."/>
            <person name="Spormann A.M."/>
            <person name="Op den Camp H."/>
            <person name="Overmann J."/>
            <person name="Amann R."/>
            <person name="Jetten M.S.M."/>
            <person name="Mascher T."/>
            <person name="Medema M.H."/>
            <person name="Devos D.P."/>
            <person name="Kaster A.-K."/>
            <person name="Ovreas L."/>
            <person name="Rohde M."/>
            <person name="Galperin M.Y."/>
            <person name="Jogler C."/>
        </authorList>
    </citation>
    <scope>NUCLEOTIDE SEQUENCE [LARGE SCALE GENOMIC DNA]</scope>
    <source>
        <strain evidence="4">Pan97</strain>
    </source>
</reference>
<dbReference type="Pfam" id="PF05099">
    <property type="entry name" value="TerB"/>
    <property type="match status" value="1"/>
</dbReference>
<dbReference type="CDD" id="cd07177">
    <property type="entry name" value="terB_like"/>
    <property type="match status" value="1"/>
</dbReference>
<dbReference type="InterPro" id="IPR029024">
    <property type="entry name" value="TerB-like"/>
</dbReference>
<evidence type="ECO:0000313" key="4">
    <source>
        <dbReference type="Proteomes" id="UP000318626"/>
    </source>
</evidence>
<sequence length="208" mass="23358">MIIFGTRGITSTVESNQFNCPQCRTKRDGSLKNVSTFFTLYFIPLIPMGSRGKYVECHSCGGNFAEEVWQYDPDQEHAETMQKMLRVMIMAALADEEVDRFERAEIKKQYMELTGLPVADSTLDQEIKMAVESQVTLSRFVGGMVDGLSGHGRALVLKLAYHVMSAAGEMTPSQDRALDQLADTLGIQKVQLMELIKHFQESQHEELA</sequence>
<accession>A0A518C9S1</accession>
<dbReference type="OrthoDB" id="1261251at2"/>
<dbReference type="AlphaFoldDB" id="A0A518C9S1"/>
<dbReference type="Gene3D" id="1.10.3680.10">
    <property type="entry name" value="TerB-like"/>
    <property type="match status" value="1"/>
</dbReference>
<evidence type="ECO:0000259" key="2">
    <source>
        <dbReference type="Pfam" id="PF17032"/>
    </source>
</evidence>
<evidence type="ECO:0000313" key="3">
    <source>
        <dbReference type="EMBL" id="QDU75960.1"/>
    </source>
</evidence>
<gene>
    <name evidence="3" type="ORF">Pan97_30040</name>
</gene>
<proteinExistence type="predicted"/>
<organism evidence="3 4">
    <name type="scientific">Bremerella volcania</name>
    <dbReference type="NCBI Taxonomy" id="2527984"/>
    <lineage>
        <taxon>Bacteria</taxon>
        <taxon>Pseudomonadati</taxon>
        <taxon>Planctomycetota</taxon>
        <taxon>Planctomycetia</taxon>
        <taxon>Pirellulales</taxon>
        <taxon>Pirellulaceae</taxon>
        <taxon>Bremerella</taxon>
    </lineage>
</organism>
<dbReference type="EMBL" id="CP036289">
    <property type="protein sequence ID" value="QDU75960.1"/>
    <property type="molecule type" value="Genomic_DNA"/>
</dbReference>
<feature type="domain" description="Zinc-ribbon 15" evidence="2">
    <location>
        <begin position="19"/>
        <end position="67"/>
    </location>
</feature>